<dbReference type="Gene3D" id="3.40.50.1820">
    <property type="entry name" value="alpha/beta hydrolase"/>
    <property type="match status" value="1"/>
</dbReference>
<dbReference type="InterPro" id="IPR029058">
    <property type="entry name" value="AB_hydrolase_fold"/>
</dbReference>
<dbReference type="PANTHER" id="PTHR32268:SF15">
    <property type="entry name" value="HOMOSERINE ACETYLTRANSFERASE FAMILY PROTEIN (AFU_ORTHOLOGUE AFUA_1G15350)"/>
    <property type="match status" value="1"/>
</dbReference>
<name>A0A9P4NX86_9PEZI</name>
<accession>A0A9P4NX86</accession>
<evidence type="ECO:0000313" key="1">
    <source>
        <dbReference type="EMBL" id="KAF2433347.1"/>
    </source>
</evidence>
<dbReference type="PANTHER" id="PTHR32268">
    <property type="entry name" value="HOMOSERINE O-ACETYLTRANSFERASE"/>
    <property type="match status" value="1"/>
</dbReference>
<dbReference type="AlphaFoldDB" id="A0A9P4NX86"/>
<organism evidence="1 2">
    <name type="scientific">Tothia fuscella</name>
    <dbReference type="NCBI Taxonomy" id="1048955"/>
    <lineage>
        <taxon>Eukaryota</taxon>
        <taxon>Fungi</taxon>
        <taxon>Dikarya</taxon>
        <taxon>Ascomycota</taxon>
        <taxon>Pezizomycotina</taxon>
        <taxon>Dothideomycetes</taxon>
        <taxon>Pleosporomycetidae</taxon>
        <taxon>Venturiales</taxon>
        <taxon>Cylindrosympodiaceae</taxon>
        <taxon>Tothia</taxon>
    </lineage>
</organism>
<dbReference type="InterPro" id="IPR008220">
    <property type="entry name" value="HAT_MetX-like"/>
</dbReference>
<dbReference type="GO" id="GO:0016747">
    <property type="term" value="F:acyltransferase activity, transferring groups other than amino-acyl groups"/>
    <property type="evidence" value="ECO:0007669"/>
    <property type="project" value="InterPro"/>
</dbReference>
<comment type="caution">
    <text evidence="1">The sequence shown here is derived from an EMBL/GenBank/DDBJ whole genome shotgun (WGS) entry which is preliminary data.</text>
</comment>
<gene>
    <name evidence="1" type="ORF">EJ08DRAFT_647398</name>
</gene>
<keyword evidence="2" id="KW-1185">Reference proteome</keyword>
<evidence type="ECO:0000313" key="2">
    <source>
        <dbReference type="Proteomes" id="UP000800235"/>
    </source>
</evidence>
<dbReference type="SUPFAM" id="SSF53474">
    <property type="entry name" value="alpha/beta-Hydrolases"/>
    <property type="match status" value="1"/>
</dbReference>
<reference evidence="1" key="1">
    <citation type="journal article" date="2020" name="Stud. Mycol.">
        <title>101 Dothideomycetes genomes: a test case for predicting lifestyles and emergence of pathogens.</title>
        <authorList>
            <person name="Haridas S."/>
            <person name="Albert R."/>
            <person name="Binder M."/>
            <person name="Bloem J."/>
            <person name="Labutti K."/>
            <person name="Salamov A."/>
            <person name="Andreopoulos B."/>
            <person name="Baker S."/>
            <person name="Barry K."/>
            <person name="Bills G."/>
            <person name="Bluhm B."/>
            <person name="Cannon C."/>
            <person name="Castanera R."/>
            <person name="Culley D."/>
            <person name="Daum C."/>
            <person name="Ezra D."/>
            <person name="Gonzalez J."/>
            <person name="Henrissat B."/>
            <person name="Kuo A."/>
            <person name="Liang C."/>
            <person name="Lipzen A."/>
            <person name="Lutzoni F."/>
            <person name="Magnuson J."/>
            <person name="Mondo S."/>
            <person name="Nolan M."/>
            <person name="Ohm R."/>
            <person name="Pangilinan J."/>
            <person name="Park H.-J."/>
            <person name="Ramirez L."/>
            <person name="Alfaro M."/>
            <person name="Sun H."/>
            <person name="Tritt A."/>
            <person name="Yoshinaga Y."/>
            <person name="Zwiers L.-H."/>
            <person name="Turgeon B."/>
            <person name="Goodwin S."/>
            <person name="Spatafora J."/>
            <person name="Crous P."/>
            <person name="Grigoriev I."/>
        </authorList>
    </citation>
    <scope>NUCLEOTIDE SEQUENCE</scope>
    <source>
        <strain evidence="1">CBS 130266</strain>
    </source>
</reference>
<protein>
    <recommendedName>
        <fullName evidence="3">Homoserine O-acetyltransferase</fullName>
    </recommendedName>
</protein>
<dbReference type="Proteomes" id="UP000800235">
    <property type="component" value="Unassembled WGS sequence"/>
</dbReference>
<sequence>MGGQQAFHWGVMFPDFVKRAVGICTSSRTSGHNYAFLEGPIAALTNSIDYIAWSQIKAKKAAGEVVEGPLNEVKPIHGLQAFGRTYSAWLTSAEWFHEKKWKSLGFQNVESWIKTQGETKPDWDANDLLVLARMWQMGDISTVDNGSDGSNPTLSQLGGGEGDDEAWKLALKSITAKVLLLPCKTDQYFRPQANLEEARYLQCGDVEVIESIWGHIAGGGASEEDTSFMNRKLADFMVGEASR</sequence>
<dbReference type="OrthoDB" id="9972683at2759"/>
<proteinExistence type="predicted"/>
<evidence type="ECO:0008006" key="3">
    <source>
        <dbReference type="Google" id="ProtNLM"/>
    </source>
</evidence>
<dbReference type="EMBL" id="MU007021">
    <property type="protein sequence ID" value="KAF2433347.1"/>
    <property type="molecule type" value="Genomic_DNA"/>
</dbReference>